<protein>
    <recommendedName>
        <fullName evidence="2">MmcQ/YjbR family DNA-binding protein</fullName>
    </recommendedName>
</protein>
<proteinExistence type="predicted"/>
<dbReference type="InterPro" id="IPR038056">
    <property type="entry name" value="YjbR-like_sf"/>
</dbReference>
<dbReference type="EMBL" id="FLUQ01000002">
    <property type="protein sequence ID" value="SBW02854.1"/>
    <property type="molecule type" value="Genomic_DNA"/>
</dbReference>
<dbReference type="PANTHER" id="PTHR35145:SF1">
    <property type="entry name" value="CYTOPLASMIC PROTEIN"/>
    <property type="match status" value="1"/>
</dbReference>
<dbReference type="AlphaFoldDB" id="A0A212JTS5"/>
<evidence type="ECO:0000313" key="1">
    <source>
        <dbReference type="EMBL" id="SBW02854.1"/>
    </source>
</evidence>
<gene>
    <name evidence="1" type="ORF">KL86DPRO_20044</name>
</gene>
<dbReference type="SUPFAM" id="SSF142906">
    <property type="entry name" value="YjbR-like"/>
    <property type="match status" value="1"/>
</dbReference>
<dbReference type="InterPro" id="IPR058532">
    <property type="entry name" value="YjbR/MT2646/Rv2570-like"/>
</dbReference>
<name>A0A212JTS5_9DELT</name>
<evidence type="ECO:0008006" key="2">
    <source>
        <dbReference type="Google" id="ProtNLM"/>
    </source>
</evidence>
<dbReference type="PANTHER" id="PTHR35145">
    <property type="entry name" value="CYTOPLASMIC PROTEIN-RELATED"/>
    <property type="match status" value="1"/>
</dbReference>
<reference evidence="1" key="1">
    <citation type="submission" date="2016-04" db="EMBL/GenBank/DDBJ databases">
        <authorList>
            <person name="Evans L.H."/>
            <person name="Alamgir A."/>
            <person name="Owens N."/>
            <person name="Weber N.D."/>
            <person name="Virtaneva K."/>
            <person name="Barbian K."/>
            <person name="Babar A."/>
            <person name="Rosenke K."/>
        </authorList>
    </citation>
    <scope>NUCLEOTIDE SEQUENCE</scope>
    <source>
        <strain evidence="1">86</strain>
    </source>
</reference>
<organism evidence="1">
    <name type="scientific">uncultured delta proteobacterium</name>
    <dbReference type="NCBI Taxonomy" id="34034"/>
    <lineage>
        <taxon>Bacteria</taxon>
        <taxon>Deltaproteobacteria</taxon>
        <taxon>environmental samples</taxon>
    </lineage>
</organism>
<sequence length="123" mass="14343">MKDSIAWPRPYLWLHDYARAKPEAEVEHRESWDAILYRLHGKIFALLVRNKVDGVLLNLKCDPYLSLLFRERYATVMPGWHMNKLHWISLSLRGRTPEAVCKELVDISYDLVRAGLPASLRNG</sequence>
<dbReference type="InterPro" id="IPR007351">
    <property type="entry name" value="YjbR"/>
</dbReference>
<accession>A0A212JTS5</accession>
<dbReference type="Pfam" id="PF04237">
    <property type="entry name" value="YjbR"/>
    <property type="match status" value="1"/>
</dbReference>
<dbReference type="Gene3D" id="3.90.1150.30">
    <property type="match status" value="1"/>
</dbReference>